<protein>
    <submittedName>
        <fullName evidence="2">Uncharacterized protein</fullName>
    </submittedName>
</protein>
<evidence type="ECO:0000313" key="2">
    <source>
        <dbReference type="EMBL" id="KAH9420680.1"/>
    </source>
</evidence>
<organism evidence="2 3">
    <name type="scientific">Dermatophagoides pteronyssinus</name>
    <name type="common">European house dust mite</name>
    <dbReference type="NCBI Taxonomy" id="6956"/>
    <lineage>
        <taxon>Eukaryota</taxon>
        <taxon>Metazoa</taxon>
        <taxon>Ecdysozoa</taxon>
        <taxon>Arthropoda</taxon>
        <taxon>Chelicerata</taxon>
        <taxon>Arachnida</taxon>
        <taxon>Acari</taxon>
        <taxon>Acariformes</taxon>
        <taxon>Sarcoptiformes</taxon>
        <taxon>Astigmata</taxon>
        <taxon>Psoroptidia</taxon>
        <taxon>Analgoidea</taxon>
        <taxon>Pyroglyphidae</taxon>
        <taxon>Dermatophagoidinae</taxon>
        <taxon>Dermatophagoides</taxon>
    </lineage>
</organism>
<dbReference type="Proteomes" id="UP000887458">
    <property type="component" value="Unassembled WGS sequence"/>
</dbReference>
<reference evidence="2 3" key="1">
    <citation type="journal article" date="2018" name="J. Allergy Clin. Immunol.">
        <title>High-quality assembly of Dermatophagoides pteronyssinus genome and transcriptome reveals a wide range of novel allergens.</title>
        <authorList>
            <person name="Liu X.Y."/>
            <person name="Yang K.Y."/>
            <person name="Wang M.Q."/>
            <person name="Kwok J.S."/>
            <person name="Zeng X."/>
            <person name="Yang Z."/>
            <person name="Xiao X.J."/>
            <person name="Lau C.P."/>
            <person name="Li Y."/>
            <person name="Huang Z.M."/>
            <person name="Ba J.G."/>
            <person name="Yim A.K."/>
            <person name="Ouyang C.Y."/>
            <person name="Ngai S.M."/>
            <person name="Chan T.F."/>
            <person name="Leung E.L."/>
            <person name="Liu L."/>
            <person name="Liu Z.G."/>
            <person name="Tsui S.K."/>
        </authorList>
    </citation>
    <scope>NUCLEOTIDE SEQUENCE [LARGE SCALE GENOMIC DNA]</scope>
    <source>
        <strain evidence="2">Derp</strain>
    </source>
</reference>
<keyword evidence="1" id="KW-0812">Transmembrane</keyword>
<dbReference type="EMBL" id="NJHN03000047">
    <property type="protein sequence ID" value="KAH9420680.1"/>
    <property type="molecule type" value="Genomic_DNA"/>
</dbReference>
<name>A0ABQ8JDJ0_DERPT</name>
<reference evidence="2 3" key="2">
    <citation type="journal article" date="2022" name="Mol. Biol. Evol.">
        <title>Comparative Genomics Reveals Insights into the Divergent Evolution of Astigmatic Mites and Household Pest Adaptations.</title>
        <authorList>
            <person name="Xiong Q."/>
            <person name="Wan A.T."/>
            <person name="Liu X."/>
            <person name="Fung C.S."/>
            <person name="Xiao X."/>
            <person name="Malainual N."/>
            <person name="Hou J."/>
            <person name="Wang L."/>
            <person name="Wang M."/>
            <person name="Yang K.Y."/>
            <person name="Cui Y."/>
            <person name="Leung E.L."/>
            <person name="Nong W."/>
            <person name="Shin S.K."/>
            <person name="Au S.W."/>
            <person name="Jeong K.Y."/>
            <person name="Chew F.T."/>
            <person name="Hui J.H."/>
            <person name="Leung T.F."/>
            <person name="Tungtrongchitr A."/>
            <person name="Zhong N."/>
            <person name="Liu Z."/>
            <person name="Tsui S.K."/>
        </authorList>
    </citation>
    <scope>NUCLEOTIDE SEQUENCE [LARGE SCALE GENOMIC DNA]</scope>
    <source>
        <strain evidence="2">Derp</strain>
    </source>
</reference>
<evidence type="ECO:0000256" key="1">
    <source>
        <dbReference type="SAM" id="Phobius"/>
    </source>
</evidence>
<gene>
    <name evidence="2" type="ORF">DERP_001111</name>
</gene>
<comment type="caution">
    <text evidence="2">The sequence shown here is derived from an EMBL/GenBank/DDBJ whole genome shotgun (WGS) entry which is preliminary data.</text>
</comment>
<keyword evidence="1" id="KW-1133">Transmembrane helix</keyword>
<feature type="transmembrane region" description="Helical" evidence="1">
    <location>
        <begin position="39"/>
        <end position="62"/>
    </location>
</feature>
<evidence type="ECO:0000313" key="3">
    <source>
        <dbReference type="Proteomes" id="UP000887458"/>
    </source>
</evidence>
<keyword evidence="1" id="KW-0472">Membrane</keyword>
<sequence length="67" mass="7932">MINKFQCKSNEYLNGILKEFRMFKSTGKNQSKKSKSHHLYLEMIISMILYYISFFPHVPLIVSTNIT</sequence>
<accession>A0ABQ8JDJ0</accession>
<keyword evidence="3" id="KW-1185">Reference proteome</keyword>
<proteinExistence type="predicted"/>